<dbReference type="GO" id="GO:0006281">
    <property type="term" value="P:DNA repair"/>
    <property type="evidence" value="ECO:0007669"/>
    <property type="project" value="UniProtKB-KW"/>
</dbReference>
<feature type="domain" description="PD-(D/E)XK endonuclease-like" evidence="4">
    <location>
        <begin position="723"/>
        <end position="1085"/>
    </location>
</feature>
<protein>
    <submittedName>
        <fullName evidence="5">PD-(D/E)XK nuclease family protein</fullName>
    </submittedName>
</protein>
<dbReference type="InterPro" id="IPR011604">
    <property type="entry name" value="PDDEXK-like_dom_sf"/>
</dbReference>
<dbReference type="KEGG" id="tio:INP52_06890"/>
<dbReference type="Gene3D" id="3.90.320.10">
    <property type="match status" value="1"/>
</dbReference>
<name>A0A7S7M7G4_9ACTN</name>
<keyword evidence="2" id="KW-0547">Nucleotide-binding</keyword>
<organism evidence="5 6">
    <name type="scientific">Thermophilibacter immobilis</name>
    <dbReference type="NCBI Taxonomy" id="2779519"/>
    <lineage>
        <taxon>Bacteria</taxon>
        <taxon>Bacillati</taxon>
        <taxon>Actinomycetota</taxon>
        <taxon>Coriobacteriia</taxon>
        <taxon>Coriobacteriales</taxon>
        <taxon>Atopobiaceae</taxon>
        <taxon>Thermophilibacter</taxon>
    </lineage>
</organism>
<evidence type="ECO:0000313" key="6">
    <source>
        <dbReference type="Proteomes" id="UP000593735"/>
    </source>
</evidence>
<keyword evidence="2" id="KW-0067">ATP-binding</keyword>
<dbReference type="EMBL" id="CP063767">
    <property type="protein sequence ID" value="QOY60140.1"/>
    <property type="molecule type" value="Genomic_DNA"/>
</dbReference>
<proteinExistence type="predicted"/>
<evidence type="ECO:0000259" key="4">
    <source>
        <dbReference type="Pfam" id="PF12705"/>
    </source>
</evidence>
<dbReference type="Pfam" id="PF12705">
    <property type="entry name" value="PDDEXK_1"/>
    <property type="match status" value="1"/>
</dbReference>
<dbReference type="AlphaFoldDB" id="A0A7S7M7G4"/>
<gene>
    <name evidence="5" type="ORF">INP52_06890</name>
</gene>
<keyword evidence="2" id="KW-0378">Hydrolase</keyword>
<keyword evidence="1" id="KW-0227">DNA damage</keyword>
<keyword evidence="2" id="KW-0347">Helicase</keyword>
<reference evidence="5 6" key="1">
    <citation type="submission" date="2020-10" db="EMBL/GenBank/DDBJ databases">
        <title>Olsenella immobilis sp.nov., isolated from the mud in a fermentation cellar used for the production of Chinese strong-flavoured liquor.</title>
        <authorList>
            <person name="Lu L."/>
        </authorList>
    </citation>
    <scope>NUCLEOTIDE SEQUENCE [LARGE SCALE GENOMIC DNA]</scope>
    <source>
        <strain evidence="5 6">LZLJ-2</strain>
    </source>
</reference>
<keyword evidence="6" id="KW-1185">Reference proteome</keyword>
<evidence type="ECO:0000256" key="3">
    <source>
        <dbReference type="ARBA" id="ARBA00023204"/>
    </source>
</evidence>
<accession>A0A7S7M7G4</accession>
<evidence type="ECO:0000313" key="5">
    <source>
        <dbReference type="EMBL" id="QOY60140.1"/>
    </source>
</evidence>
<dbReference type="Proteomes" id="UP000593735">
    <property type="component" value="Chromosome"/>
</dbReference>
<dbReference type="GO" id="GO:0004386">
    <property type="term" value="F:helicase activity"/>
    <property type="evidence" value="ECO:0007669"/>
    <property type="project" value="UniProtKB-KW"/>
</dbReference>
<keyword evidence="3" id="KW-0234">DNA repair</keyword>
<sequence>MPLNLVRTTEEGIVAATVADTLRRALVARGRATLLVPSFAQALDAQRALAAAGGLSLGVTVTTPAAWAAERWEVWGDGRRLVDDVSRDVLCAHVLSRAGGLEAAVRDNPGTASLLADLARAGMPWLMARTATPEAVSDAEASVVALVDAYADQLDACGLVEECSVMAALPQALDVAGAQVDPLVLVGFDEMTRAARELVCGLAATHEVTFVARLDAGPASAEASRLADELCALARARGPQVVEGAADPEPVADPETSVAVRASELSDVLARLFLPAERLVEPTGALRLALPAGPSAEGELVAREVRALADAGAHDVILAAPDPRAAWNALSTRLAARGVSVRAQLSVPSGELEAGRAYLEFARTVAQLDQLAQSWPAPAPAAGGVRVSLGDMSWWPPRSLSDFLLSDVSHLDAVRARRLDAEWRSNRLLTPAAVLERLQSEKDVSFEVASATRELLRGRLGSAASKLLAPYVRGDKVASPAAPQAIGALTAVLGVAKSLKELGLTANPQDSGAISLVELVAMADAALARVRVSLRPERAVEGAACAVRLMDVASAARLAPGSTDALVLLGQTSTESAVPTTDDVRTALLASYGVEPLPHTMDRVRARFSALVRVPRQTLVLERLLFGVDGRLAYPSVMMTELLACYGVAADARPSELADALGRENVVNRGEGLVRENASCAGVAPAWQARETPAPAGRISARERALVLPPPEGMPVDQGVPLLSASQIETYLECPYKWFSLRRLRLRDADARFTGAELGTFVHRVLEVTHRELLARASERAERGHLLAELRAQTPEALQDETYRAAVEGLLARAQADPTVRLPGSSTSDAEALEEARQILSEEFDAHLSHQYQLAGGRRPLPQALVAHSAQEHAQVQGLRRDLSTLLDFEGRMLVGYEPRFFEWGFGRGGAEVSYAGVRIVGTVDRIDVDAHGQAVVIDYKHKSDAGFAREYDVFGPKGAPAGAFALPRRVQSLIYGQVVRRAFPDLTVRAAVYLCTKGGHALAGAVDDDALEPVFGEELPSSRRALRVAVPRTASFGRTGEARGMQALLDACEEAIAGRIERLLAGDIEACPLEAGACSYCPVLNCERRLRK</sequence>
<evidence type="ECO:0000256" key="1">
    <source>
        <dbReference type="ARBA" id="ARBA00022763"/>
    </source>
</evidence>
<dbReference type="InterPro" id="IPR038726">
    <property type="entry name" value="PDDEXK_AddAB-type"/>
</dbReference>
<evidence type="ECO:0000256" key="2">
    <source>
        <dbReference type="ARBA" id="ARBA00022806"/>
    </source>
</evidence>
<dbReference type="RefSeq" id="WP_194370280.1">
    <property type="nucleotide sequence ID" value="NZ_CP063767.1"/>
</dbReference>